<feature type="transmembrane region" description="Helical" evidence="6">
    <location>
        <begin position="382"/>
        <end position="400"/>
    </location>
</feature>
<comment type="subcellular location">
    <subcellularLocation>
        <location evidence="1">Cell membrane</location>
        <topology evidence="1">Multi-pass membrane protein</topology>
    </subcellularLocation>
</comment>
<dbReference type="Pfam" id="PF01943">
    <property type="entry name" value="Polysacc_synt"/>
    <property type="match status" value="1"/>
</dbReference>
<feature type="transmembrane region" description="Helical" evidence="6">
    <location>
        <begin position="31"/>
        <end position="59"/>
    </location>
</feature>
<dbReference type="Proteomes" id="UP001196565">
    <property type="component" value="Unassembled WGS sequence"/>
</dbReference>
<dbReference type="EMBL" id="JAHYBZ010000001">
    <property type="protein sequence ID" value="MBW6396778.1"/>
    <property type="molecule type" value="Genomic_DNA"/>
</dbReference>
<evidence type="ECO:0000313" key="8">
    <source>
        <dbReference type="Proteomes" id="UP001196565"/>
    </source>
</evidence>
<evidence type="ECO:0000313" key="7">
    <source>
        <dbReference type="EMBL" id="MBW6396778.1"/>
    </source>
</evidence>
<feature type="transmembrane region" description="Helical" evidence="6">
    <location>
        <begin position="167"/>
        <end position="187"/>
    </location>
</feature>
<keyword evidence="4 6" id="KW-1133">Transmembrane helix</keyword>
<protein>
    <submittedName>
        <fullName evidence="7">Oligosaccharide flippase family protein</fullName>
    </submittedName>
</protein>
<comment type="caution">
    <text evidence="7">The sequence shown here is derived from an EMBL/GenBank/DDBJ whole genome shotgun (WGS) entry which is preliminary data.</text>
</comment>
<evidence type="ECO:0000256" key="2">
    <source>
        <dbReference type="ARBA" id="ARBA00022475"/>
    </source>
</evidence>
<feature type="transmembrane region" description="Helical" evidence="6">
    <location>
        <begin position="354"/>
        <end position="376"/>
    </location>
</feature>
<keyword evidence="2" id="KW-1003">Cell membrane</keyword>
<feature type="transmembrane region" description="Helical" evidence="6">
    <location>
        <begin position="286"/>
        <end position="311"/>
    </location>
</feature>
<evidence type="ECO:0000256" key="5">
    <source>
        <dbReference type="ARBA" id="ARBA00023136"/>
    </source>
</evidence>
<feature type="transmembrane region" description="Helical" evidence="6">
    <location>
        <begin position="106"/>
        <end position="129"/>
    </location>
</feature>
<keyword evidence="8" id="KW-1185">Reference proteome</keyword>
<evidence type="ECO:0000256" key="3">
    <source>
        <dbReference type="ARBA" id="ARBA00022692"/>
    </source>
</evidence>
<evidence type="ECO:0000256" key="6">
    <source>
        <dbReference type="SAM" id="Phobius"/>
    </source>
</evidence>
<reference evidence="7 8" key="1">
    <citation type="submission" date="2021-07" db="EMBL/GenBank/DDBJ databases">
        <authorList>
            <person name="So Y."/>
        </authorList>
    </citation>
    <scope>NUCLEOTIDE SEQUENCE [LARGE SCALE GENOMIC DNA]</scope>
    <source>
        <strain evidence="7 8">HJA6</strain>
    </source>
</reference>
<dbReference type="InterPro" id="IPR050833">
    <property type="entry name" value="Poly_Biosynth_Transport"/>
</dbReference>
<feature type="transmembrane region" description="Helical" evidence="6">
    <location>
        <begin position="323"/>
        <end position="347"/>
    </location>
</feature>
<feature type="transmembrane region" description="Helical" evidence="6">
    <location>
        <begin position="244"/>
        <end position="265"/>
    </location>
</feature>
<accession>A0ABS7A392</accession>
<evidence type="ECO:0000256" key="4">
    <source>
        <dbReference type="ARBA" id="ARBA00022989"/>
    </source>
</evidence>
<gene>
    <name evidence="7" type="ORF">KPL78_02915</name>
</gene>
<evidence type="ECO:0000256" key="1">
    <source>
        <dbReference type="ARBA" id="ARBA00004651"/>
    </source>
</evidence>
<name>A0ABS7A392_9PROT</name>
<organism evidence="7 8">
    <name type="scientific">Roseomonas alba</name>
    <dbReference type="NCBI Taxonomy" id="2846776"/>
    <lineage>
        <taxon>Bacteria</taxon>
        <taxon>Pseudomonadati</taxon>
        <taxon>Pseudomonadota</taxon>
        <taxon>Alphaproteobacteria</taxon>
        <taxon>Acetobacterales</taxon>
        <taxon>Roseomonadaceae</taxon>
        <taxon>Roseomonas</taxon>
    </lineage>
</organism>
<dbReference type="PANTHER" id="PTHR30250:SF11">
    <property type="entry name" value="O-ANTIGEN TRANSPORTER-RELATED"/>
    <property type="match status" value="1"/>
</dbReference>
<keyword evidence="3 6" id="KW-0812">Transmembrane</keyword>
<keyword evidence="5 6" id="KW-0472">Membrane</keyword>
<feature type="transmembrane region" description="Helical" evidence="6">
    <location>
        <begin position="141"/>
        <end position="161"/>
    </location>
</feature>
<feature type="transmembrane region" description="Helical" evidence="6">
    <location>
        <begin position="80"/>
        <end position="100"/>
    </location>
</feature>
<proteinExistence type="predicted"/>
<dbReference type="InterPro" id="IPR002797">
    <property type="entry name" value="Polysacc_synth"/>
</dbReference>
<feature type="transmembrane region" description="Helical" evidence="6">
    <location>
        <begin position="207"/>
        <end position="224"/>
    </location>
</feature>
<dbReference type="PANTHER" id="PTHR30250">
    <property type="entry name" value="PST FAMILY PREDICTED COLANIC ACID TRANSPORTER"/>
    <property type="match status" value="1"/>
</dbReference>
<sequence>MALGLKGGLVVAGFGMQIILARSLGPEGLGAYATFLALATVLSITGGFGMPMAAVRFVPVYLAAGQDAALRGFLSAARRLTLLTSIPVALGFALVFLLLPPLRDQAHAAVAAAAIIPVFGLGTLAAGLLQALARPMRADLLLNLFRTAMIAAFVLLARWWGFATAEIALWLTALAALLAALLTARAAGHALPVAPAGPRTEGERHHWIAAGMTFVLAMLSVSLIERLDTIMISALLGTEAAGIYSVASRLALTVMLATSSVLSLLAPALARQAAAGDRAGLQRSAALAAGLTLVLSLGVAGVLAAASPWLLPAFGRDFAAAGAPFAILLAGQVAVAACGAAGGLLALSGRNRALIIVALAAVILDMVLCLVLVPAFGSEGAAAATVTTLLAQAVALSIVVRRSLGVDPTLVGALLLAWRTIGRGIRKEGT</sequence>